<organism evidence="6 7">
    <name type="scientific">Saccoglossus kowalevskii</name>
    <name type="common">Acorn worm</name>
    <dbReference type="NCBI Taxonomy" id="10224"/>
    <lineage>
        <taxon>Eukaryota</taxon>
        <taxon>Metazoa</taxon>
        <taxon>Hemichordata</taxon>
        <taxon>Enteropneusta</taxon>
        <taxon>Harrimaniidae</taxon>
        <taxon>Saccoglossus</taxon>
    </lineage>
</organism>
<dbReference type="Gene3D" id="2.30.30.790">
    <property type="match status" value="1"/>
</dbReference>
<evidence type="ECO:0000256" key="4">
    <source>
        <dbReference type="ARBA" id="ARBA00035288"/>
    </source>
</evidence>
<evidence type="ECO:0000256" key="3">
    <source>
        <dbReference type="ARBA" id="ARBA00023274"/>
    </source>
</evidence>
<protein>
    <recommendedName>
        <fullName evidence="4">Large ribosomal subunit protein bL19m</fullName>
    </recommendedName>
    <alternativeName>
        <fullName evidence="5">39S ribosomal protein L19, mitochondrial</fullName>
    </alternativeName>
</protein>
<evidence type="ECO:0000256" key="5">
    <source>
        <dbReference type="ARBA" id="ARBA00035359"/>
    </source>
</evidence>
<dbReference type="RefSeq" id="XP_002733813.1">
    <property type="nucleotide sequence ID" value="XM_002733767.2"/>
</dbReference>
<dbReference type="InterPro" id="IPR008991">
    <property type="entry name" value="Translation_prot_SH3-like_sf"/>
</dbReference>
<dbReference type="SUPFAM" id="SSF50104">
    <property type="entry name" value="Translation proteins SH3-like domain"/>
    <property type="match status" value="1"/>
</dbReference>
<evidence type="ECO:0000313" key="6">
    <source>
        <dbReference type="Proteomes" id="UP000694865"/>
    </source>
</evidence>
<dbReference type="PANTHER" id="PTHR15680">
    <property type="entry name" value="RIBOSOMAL PROTEIN L19"/>
    <property type="match status" value="1"/>
</dbReference>
<keyword evidence="2" id="KW-0689">Ribosomal protein</keyword>
<reference evidence="7" key="1">
    <citation type="submission" date="2025-08" db="UniProtKB">
        <authorList>
            <consortium name="RefSeq"/>
        </authorList>
    </citation>
    <scope>IDENTIFICATION</scope>
    <source>
        <tissue evidence="7">Testes</tissue>
    </source>
</reference>
<evidence type="ECO:0000256" key="1">
    <source>
        <dbReference type="ARBA" id="ARBA00005781"/>
    </source>
</evidence>
<dbReference type="Proteomes" id="UP000694865">
    <property type="component" value="Unplaced"/>
</dbReference>
<dbReference type="InterPro" id="IPR001857">
    <property type="entry name" value="Ribosomal_bL19"/>
</dbReference>
<keyword evidence="6" id="KW-1185">Reference proteome</keyword>
<accession>A0ABM0GNF5</accession>
<comment type="similarity">
    <text evidence="1">Belongs to the bacterial ribosomal protein bL19 family.</text>
</comment>
<proteinExistence type="inferred from homology"/>
<keyword evidence="3" id="KW-0687">Ribonucleoprotein</keyword>
<dbReference type="PANTHER" id="PTHR15680:SF9">
    <property type="entry name" value="LARGE RIBOSOMAL SUBUNIT PROTEIN BL19M"/>
    <property type="match status" value="1"/>
</dbReference>
<name>A0ABM0GNF5_SACKO</name>
<dbReference type="GeneID" id="100372869"/>
<dbReference type="InterPro" id="IPR038657">
    <property type="entry name" value="Ribosomal_bL19_sf"/>
</dbReference>
<evidence type="ECO:0000313" key="7">
    <source>
        <dbReference type="RefSeq" id="XP_002733813.1"/>
    </source>
</evidence>
<sequence>MATARQGMFLRYLRNFTQISSCASHIRPSRCLSTTLARDAKTPQSTPGNNLHETAERDYWEIPQREGQPSKFISPEFFPPKHRPGRRSKLRDYLERKDMLRRRKVIDIPEFYVGSILRVTMSDPCAPGKKNTFVGICIKRGGFGLGATITLRNVIEGQGIEICYELYNPLLLEIDVIRLEKRRDAHLLYLRDALPQYSTFDHDMPTVKRGANDPVPVNDTKVRMKPRPWSKRWERLHINGIDFSKVTLRPKDIKAAEEWQADWRTEDFAKKYEQPIDLVEQIRKELDEWEADVKQ</sequence>
<dbReference type="Pfam" id="PF01245">
    <property type="entry name" value="Ribosomal_L19"/>
    <property type="match status" value="1"/>
</dbReference>
<gene>
    <name evidence="7" type="primary">LOC100372869</name>
</gene>
<evidence type="ECO:0000256" key="2">
    <source>
        <dbReference type="ARBA" id="ARBA00022980"/>
    </source>
</evidence>